<evidence type="ECO:0000256" key="7">
    <source>
        <dbReference type="ARBA" id="ARBA00023310"/>
    </source>
</evidence>
<evidence type="ECO:0000313" key="9">
    <source>
        <dbReference type="Proteomes" id="UP000650467"/>
    </source>
</evidence>
<dbReference type="InterPro" id="IPR000711">
    <property type="entry name" value="ATPase_OSCP/dsu"/>
</dbReference>
<dbReference type="PRINTS" id="PR00125">
    <property type="entry name" value="ATPASEDELTA"/>
</dbReference>
<evidence type="ECO:0000256" key="4">
    <source>
        <dbReference type="ARBA" id="ARBA00022781"/>
    </source>
</evidence>
<keyword evidence="6" id="KW-0472">Membrane</keyword>
<dbReference type="Pfam" id="PF00213">
    <property type="entry name" value="OSCP"/>
    <property type="match status" value="1"/>
</dbReference>
<dbReference type="InterPro" id="IPR026015">
    <property type="entry name" value="ATP_synth_OSCP/delta_N_sf"/>
</dbReference>
<evidence type="ECO:0000256" key="6">
    <source>
        <dbReference type="ARBA" id="ARBA00023136"/>
    </source>
</evidence>
<dbReference type="EMBL" id="JAEHOC010000014">
    <property type="protein sequence ID" value="KAG2435633.1"/>
    <property type="molecule type" value="Genomic_DNA"/>
</dbReference>
<comment type="similarity">
    <text evidence="2">Belongs to the ATPase delta chain family.</text>
</comment>
<dbReference type="PROSITE" id="PS00389">
    <property type="entry name" value="ATPASE_DELTA"/>
    <property type="match status" value="1"/>
</dbReference>
<evidence type="ECO:0000313" key="8">
    <source>
        <dbReference type="EMBL" id="KAG2435633.1"/>
    </source>
</evidence>
<evidence type="ECO:0000256" key="5">
    <source>
        <dbReference type="ARBA" id="ARBA00023065"/>
    </source>
</evidence>
<dbReference type="Gene3D" id="1.10.520.20">
    <property type="entry name" value="N-terminal domain of the delta subunit of the F1F0-ATP synthase"/>
    <property type="match status" value="1"/>
</dbReference>
<keyword evidence="9" id="KW-1185">Reference proteome</keyword>
<comment type="caution">
    <text evidence="8">The sequence shown here is derived from an EMBL/GenBank/DDBJ whole genome shotgun (WGS) entry which is preliminary data.</text>
</comment>
<keyword evidence="3" id="KW-0813">Transport</keyword>
<dbReference type="HAMAP" id="MF_01416">
    <property type="entry name" value="ATP_synth_delta_bact"/>
    <property type="match status" value="1"/>
</dbReference>
<protein>
    <submittedName>
        <fullName evidence="8">Uncharacterized protein</fullName>
    </submittedName>
</protein>
<comment type="subcellular location">
    <subcellularLocation>
        <location evidence="1">Membrane</location>
    </subcellularLocation>
</comment>
<accession>A0A835T428</accession>
<keyword evidence="5" id="KW-0406">Ion transport</keyword>
<sequence length="233" mass="25927">MLARAACLLARSTEQAQLPQMMVRTFAAAAAAKTAPKAEMKLPVAPLQLSGTSGAIATLAWQVAAKENVLAKVQDELYQLVEIFKSHPEIRRLATDPFLPDAFRRKVVRDMFATKDVTEVTKRLVEALADENSLSAIVQVTLAYEELMLAHKKEVHCTVVTAQPLDDAERAVFTKQAQAFVDPGFKLVMKEKVDRKLLGGFVLEFEDRLVDMSQAKKLEEFNNLVTKLENDLK</sequence>
<gene>
    <name evidence="8" type="ORF">HXX76_006836</name>
</gene>
<dbReference type="NCBIfam" id="TIGR01145">
    <property type="entry name" value="ATP_synt_delta"/>
    <property type="match status" value="1"/>
</dbReference>
<proteinExistence type="inferred from homology"/>
<dbReference type="SUPFAM" id="SSF47928">
    <property type="entry name" value="N-terminal domain of the delta subunit of the F1F0-ATP synthase"/>
    <property type="match status" value="1"/>
</dbReference>
<reference evidence="8" key="1">
    <citation type="journal article" date="2020" name="bioRxiv">
        <title>Comparative genomics of Chlamydomonas.</title>
        <authorList>
            <person name="Craig R.J."/>
            <person name="Hasan A.R."/>
            <person name="Ness R.W."/>
            <person name="Keightley P.D."/>
        </authorList>
    </citation>
    <scope>NUCLEOTIDE SEQUENCE</scope>
    <source>
        <strain evidence="8">SAG 7.73</strain>
    </source>
</reference>
<dbReference type="PANTHER" id="PTHR11910">
    <property type="entry name" value="ATP SYNTHASE DELTA CHAIN"/>
    <property type="match status" value="1"/>
</dbReference>
<dbReference type="AlphaFoldDB" id="A0A835T428"/>
<keyword evidence="4" id="KW-0375">Hydrogen ion transport</keyword>
<dbReference type="OrthoDB" id="1262810at2759"/>
<dbReference type="InterPro" id="IPR020781">
    <property type="entry name" value="ATPase_OSCP/d_CS"/>
</dbReference>
<dbReference type="GO" id="GO:0016020">
    <property type="term" value="C:membrane"/>
    <property type="evidence" value="ECO:0007669"/>
    <property type="project" value="UniProtKB-SubCell"/>
</dbReference>
<evidence type="ECO:0000256" key="1">
    <source>
        <dbReference type="ARBA" id="ARBA00004370"/>
    </source>
</evidence>
<dbReference type="GO" id="GO:0046933">
    <property type="term" value="F:proton-transporting ATP synthase activity, rotational mechanism"/>
    <property type="evidence" value="ECO:0007669"/>
    <property type="project" value="InterPro"/>
</dbReference>
<evidence type="ECO:0000256" key="2">
    <source>
        <dbReference type="ARBA" id="ARBA00007046"/>
    </source>
</evidence>
<name>A0A835T428_CHLIN</name>
<evidence type="ECO:0000256" key="3">
    <source>
        <dbReference type="ARBA" id="ARBA00022448"/>
    </source>
</evidence>
<dbReference type="Proteomes" id="UP000650467">
    <property type="component" value="Unassembled WGS sequence"/>
</dbReference>
<organism evidence="8 9">
    <name type="scientific">Chlamydomonas incerta</name>
    <dbReference type="NCBI Taxonomy" id="51695"/>
    <lineage>
        <taxon>Eukaryota</taxon>
        <taxon>Viridiplantae</taxon>
        <taxon>Chlorophyta</taxon>
        <taxon>core chlorophytes</taxon>
        <taxon>Chlorophyceae</taxon>
        <taxon>CS clade</taxon>
        <taxon>Chlamydomonadales</taxon>
        <taxon>Chlamydomonadaceae</taxon>
        <taxon>Chlamydomonas</taxon>
    </lineage>
</organism>
<keyword evidence="7" id="KW-0066">ATP synthesis</keyword>